<sequence>MNSKSYKIKEKISDALELPKDITLDIPKISIFGTDSVLIENHKGVISYCDNQIRVNTGCGVLTVSGQRLTIKSIIQEEIIITGNISNVSY</sequence>
<dbReference type="InterPro" id="IPR022477">
    <property type="entry name" value="Spore_YqfC"/>
</dbReference>
<evidence type="ECO:0000313" key="1">
    <source>
        <dbReference type="EMBL" id="MPN18376.1"/>
    </source>
</evidence>
<gene>
    <name evidence="1" type="ORF">SDC9_165736</name>
</gene>
<accession>A0A645FWX5</accession>
<proteinExistence type="predicted"/>
<dbReference type="AlphaFoldDB" id="A0A645FWX5"/>
<dbReference type="InterPro" id="IPR038705">
    <property type="entry name" value="YabP_sf"/>
</dbReference>
<dbReference type="EMBL" id="VSSQ01065691">
    <property type="protein sequence ID" value="MPN18376.1"/>
    <property type="molecule type" value="Genomic_DNA"/>
</dbReference>
<dbReference type="NCBIfam" id="TIGR02856">
    <property type="entry name" value="spore_yqfC"/>
    <property type="match status" value="1"/>
</dbReference>
<dbReference type="Pfam" id="PF07873">
    <property type="entry name" value="YabP"/>
    <property type="match status" value="1"/>
</dbReference>
<reference evidence="1" key="1">
    <citation type="submission" date="2019-08" db="EMBL/GenBank/DDBJ databases">
        <authorList>
            <person name="Kucharzyk K."/>
            <person name="Murdoch R.W."/>
            <person name="Higgins S."/>
            <person name="Loffler F."/>
        </authorList>
    </citation>
    <scope>NUCLEOTIDE SEQUENCE</scope>
</reference>
<evidence type="ECO:0008006" key="2">
    <source>
        <dbReference type="Google" id="ProtNLM"/>
    </source>
</evidence>
<organism evidence="1">
    <name type="scientific">bioreactor metagenome</name>
    <dbReference type="NCBI Taxonomy" id="1076179"/>
    <lineage>
        <taxon>unclassified sequences</taxon>
        <taxon>metagenomes</taxon>
        <taxon>ecological metagenomes</taxon>
    </lineage>
</organism>
<protein>
    <recommendedName>
        <fullName evidence="2">Sporulation protein YqfC</fullName>
    </recommendedName>
</protein>
<dbReference type="Gene3D" id="2.60.40.2000">
    <property type="match status" value="1"/>
</dbReference>
<name>A0A645FWX5_9ZZZZ</name>
<dbReference type="InterPro" id="IPR022476">
    <property type="entry name" value="Spore_YabP/YqfC"/>
</dbReference>
<comment type="caution">
    <text evidence="1">The sequence shown here is derived from an EMBL/GenBank/DDBJ whole genome shotgun (WGS) entry which is preliminary data.</text>
</comment>